<feature type="transmembrane region" description="Helical" evidence="1">
    <location>
        <begin position="6"/>
        <end position="27"/>
    </location>
</feature>
<name>A0A5S9IIS8_UABAM</name>
<sequence>MKKSVGFLSVLFVIIVIVNAWSIVSLFDQYSIYNEASQNNILSVETVEESNVQMQLLTITQMILYILIFITFCLWFYGVHEDLESLGAKDLKYSHGQTFWGFIIPIVNIVRPYRIAKEVWTQSSKDSAKKSFVVLFWWLSVLLTIVLGYVSGLLVAFSDDVETFKNSILALIAADALGVFAAMFAFSMVRSIEKLQKESYATN</sequence>
<feature type="domain" description="DUF4328" evidence="2">
    <location>
        <begin position="42"/>
        <end position="193"/>
    </location>
</feature>
<organism evidence="3 4">
    <name type="scientific">Uabimicrobium amorphum</name>
    <dbReference type="NCBI Taxonomy" id="2596890"/>
    <lineage>
        <taxon>Bacteria</taxon>
        <taxon>Pseudomonadati</taxon>
        <taxon>Planctomycetota</taxon>
        <taxon>Candidatus Uabimicrobiia</taxon>
        <taxon>Candidatus Uabimicrobiales</taxon>
        <taxon>Candidatus Uabimicrobiaceae</taxon>
        <taxon>Candidatus Uabimicrobium</taxon>
    </lineage>
</organism>
<dbReference type="Pfam" id="PF14219">
    <property type="entry name" value="DUF4328"/>
    <property type="match status" value="1"/>
</dbReference>
<feature type="transmembrane region" description="Helical" evidence="1">
    <location>
        <begin position="168"/>
        <end position="189"/>
    </location>
</feature>
<evidence type="ECO:0000313" key="4">
    <source>
        <dbReference type="Proteomes" id="UP000326354"/>
    </source>
</evidence>
<evidence type="ECO:0000259" key="2">
    <source>
        <dbReference type="Pfam" id="PF14219"/>
    </source>
</evidence>
<keyword evidence="1" id="KW-0472">Membrane</keyword>
<dbReference type="OrthoDB" id="4174975at2"/>
<feature type="transmembrane region" description="Helical" evidence="1">
    <location>
        <begin position="56"/>
        <end position="77"/>
    </location>
</feature>
<feature type="transmembrane region" description="Helical" evidence="1">
    <location>
        <begin position="134"/>
        <end position="156"/>
    </location>
</feature>
<keyword evidence="4" id="KW-1185">Reference proteome</keyword>
<gene>
    <name evidence="3" type="ORF">UABAM_00982</name>
</gene>
<dbReference type="KEGG" id="uam:UABAM_00982"/>
<dbReference type="InterPro" id="IPR025565">
    <property type="entry name" value="DUF4328"/>
</dbReference>
<evidence type="ECO:0000313" key="3">
    <source>
        <dbReference type="EMBL" id="BBM82639.1"/>
    </source>
</evidence>
<proteinExistence type="predicted"/>
<keyword evidence="1" id="KW-1133">Transmembrane helix</keyword>
<dbReference type="EMBL" id="AP019860">
    <property type="protein sequence ID" value="BBM82639.1"/>
    <property type="molecule type" value="Genomic_DNA"/>
</dbReference>
<feature type="transmembrane region" description="Helical" evidence="1">
    <location>
        <begin position="97"/>
        <end position="113"/>
    </location>
</feature>
<accession>A0A5S9IIS8</accession>
<dbReference type="RefSeq" id="WP_151966874.1">
    <property type="nucleotide sequence ID" value="NZ_AP019860.1"/>
</dbReference>
<keyword evidence="1" id="KW-0812">Transmembrane</keyword>
<dbReference type="Proteomes" id="UP000326354">
    <property type="component" value="Chromosome"/>
</dbReference>
<reference evidence="3 4" key="1">
    <citation type="submission" date="2019-08" db="EMBL/GenBank/DDBJ databases">
        <title>Complete genome sequence of Candidatus Uab amorphum.</title>
        <authorList>
            <person name="Shiratori T."/>
            <person name="Suzuki S."/>
            <person name="Kakizawa Y."/>
            <person name="Ishida K."/>
        </authorList>
    </citation>
    <scope>NUCLEOTIDE SEQUENCE [LARGE SCALE GENOMIC DNA]</scope>
    <source>
        <strain evidence="3 4">SRT547</strain>
    </source>
</reference>
<dbReference type="AlphaFoldDB" id="A0A5S9IIS8"/>
<protein>
    <recommendedName>
        <fullName evidence="2">DUF4328 domain-containing protein</fullName>
    </recommendedName>
</protein>
<evidence type="ECO:0000256" key="1">
    <source>
        <dbReference type="SAM" id="Phobius"/>
    </source>
</evidence>